<proteinExistence type="predicted"/>
<dbReference type="SMART" id="SM00054">
    <property type="entry name" value="EFh"/>
    <property type="match status" value="3"/>
</dbReference>
<dbReference type="CDD" id="cd00051">
    <property type="entry name" value="EFh"/>
    <property type="match status" value="1"/>
</dbReference>
<dbReference type="SUPFAM" id="SSF47473">
    <property type="entry name" value="EF-hand"/>
    <property type="match status" value="1"/>
</dbReference>
<sequence length="177" mass="19170">MTTAIASDRLKKRFDRWDFDGNGALERADFEKEAQHIAEAFGKDAGAAEVQTLKNAFGGLFDYLAKEAGVGSDGSLTEEQFIRVTENLIFEQGEASFNRVLGPVVKGIVGMCDKNADGQINADEFAAWLTALGMSKAEAAEAFNQVDTNGNGELSLDELLTAVRDFHFGRLDVELLG</sequence>
<name>A0ABP3M701_SACER</name>
<protein>
    <recommendedName>
        <fullName evidence="1">EF-hand domain-containing protein</fullName>
    </recommendedName>
</protein>
<dbReference type="RefSeq" id="WP_009945618.1">
    <property type="nucleotide sequence ID" value="NZ_BAAAGS010000005.1"/>
</dbReference>
<dbReference type="PROSITE" id="PS50222">
    <property type="entry name" value="EF_HAND_2"/>
    <property type="match status" value="2"/>
</dbReference>
<dbReference type="Proteomes" id="UP001500729">
    <property type="component" value="Unassembled WGS sequence"/>
</dbReference>
<dbReference type="Gene3D" id="1.10.238.10">
    <property type="entry name" value="EF-hand"/>
    <property type="match status" value="1"/>
</dbReference>
<gene>
    <name evidence="2" type="ORF">GCM10009533_10960</name>
</gene>
<dbReference type="Pfam" id="PF13499">
    <property type="entry name" value="EF-hand_7"/>
    <property type="match status" value="1"/>
</dbReference>
<accession>A0ABP3M701</accession>
<keyword evidence="3" id="KW-1185">Reference proteome</keyword>
<evidence type="ECO:0000259" key="1">
    <source>
        <dbReference type="PROSITE" id="PS50222"/>
    </source>
</evidence>
<organism evidence="2 3">
    <name type="scientific">Saccharopolyspora erythraea</name>
    <name type="common">Streptomyces erythraeus</name>
    <dbReference type="NCBI Taxonomy" id="1836"/>
    <lineage>
        <taxon>Bacteria</taxon>
        <taxon>Bacillati</taxon>
        <taxon>Actinomycetota</taxon>
        <taxon>Actinomycetes</taxon>
        <taxon>Pseudonocardiales</taxon>
        <taxon>Pseudonocardiaceae</taxon>
        <taxon>Saccharopolyspora</taxon>
    </lineage>
</organism>
<feature type="domain" description="EF-hand" evidence="1">
    <location>
        <begin position="134"/>
        <end position="169"/>
    </location>
</feature>
<dbReference type="InterPro" id="IPR002048">
    <property type="entry name" value="EF_hand_dom"/>
</dbReference>
<reference evidence="3" key="1">
    <citation type="journal article" date="2019" name="Int. J. Syst. Evol. Microbiol.">
        <title>The Global Catalogue of Microorganisms (GCM) 10K type strain sequencing project: providing services to taxonomists for standard genome sequencing and annotation.</title>
        <authorList>
            <consortium name="The Broad Institute Genomics Platform"/>
            <consortium name="The Broad Institute Genome Sequencing Center for Infectious Disease"/>
            <person name="Wu L."/>
            <person name="Ma J."/>
        </authorList>
    </citation>
    <scope>NUCLEOTIDE SEQUENCE [LARGE SCALE GENOMIC DNA]</scope>
    <source>
        <strain evidence="3">JCM 10303</strain>
    </source>
</reference>
<evidence type="ECO:0000313" key="2">
    <source>
        <dbReference type="EMBL" id="GAA0513869.1"/>
    </source>
</evidence>
<dbReference type="InterPro" id="IPR011992">
    <property type="entry name" value="EF-hand-dom_pair"/>
</dbReference>
<comment type="caution">
    <text evidence="2">The sequence shown here is derived from an EMBL/GenBank/DDBJ whole genome shotgun (WGS) entry which is preliminary data.</text>
</comment>
<dbReference type="PROSITE" id="PS00018">
    <property type="entry name" value="EF_HAND_1"/>
    <property type="match status" value="2"/>
</dbReference>
<feature type="domain" description="EF-hand" evidence="1">
    <location>
        <begin position="5"/>
        <end position="40"/>
    </location>
</feature>
<dbReference type="EMBL" id="BAAAGS010000005">
    <property type="protein sequence ID" value="GAA0513869.1"/>
    <property type="molecule type" value="Genomic_DNA"/>
</dbReference>
<dbReference type="InterPro" id="IPR018247">
    <property type="entry name" value="EF_Hand_1_Ca_BS"/>
</dbReference>
<evidence type="ECO:0000313" key="3">
    <source>
        <dbReference type="Proteomes" id="UP001500729"/>
    </source>
</evidence>